<name>A0A0N5AV82_9BILA</name>
<sequence length="855" mass="96449">MSLRIVSELYVQKDADCQVSATETSCAAEVYSRFRKRTPKFYKDTLRAPVVKKNFEFIHSPVPPHVKPILSATQRSARMLTKKARCFKKKSKNVRFIAKPIRVVEITPRPEKKLGVVAMPESPPFPYSRTTFFNLLVRESLVDFNHPMRKQYITGDAQLIDLGLCPDMAEKMRHYAETENHKDNFETFDVDLKDINSECPCETSTVQKRAKACKRRIVKAKEVAVLQETTISNVNNKSVCKGLTATHVDVASETPIIPISSRTTPKKRKCRATGVRHGKSGNNNANVSQTTTTLPMVLDNLNNKDGSKVDADEVTIIDEDGSVTPSTSASCTSDFVTNSDSWQESHERLIFKEVDNVPFSSICHIGGVVSSPSEINFSLLTKKVCGNSWKTCASTYFSSISLYRQKEKENGDCRDKKLEELHLNSVESTQIVELPFYKPCSDDWCTQLKPRTSSQCLGNITVVNELRDWLLVWKKKIERLNCKEEKSKEKTKTQKRGKRRRSESDEDYITEDEVEPCNTFVVCGPTGCGKTAMIEVIADELSMAAIVSSNNEKRNSANLRAKFEGALESQRFEVSKYDIRKMFSPKHNECDNGNSKKKDGQLCTIIVIDDVDICFADSNSFWSSLKSVCASARIPIIMTCEDGNYVKNKLNKDPKVDYIFAQVNKQSVVEIEQYIYTNFTNLFPNQKCLSTLTSNVELLNCNLRSSINLVHFFGSSLPDQAALQPDLTSDFLQSIPKNSLFLSSLCVDGEKSELGNSLKKMLISECSAVAMKTKAAYECVKTVQNDYLGPNFYSLRQISTELLPLLKMIDDTSRSEASGNRRILHHFDRFEMSLDPHGSIRRALSDYKFPKLLYS</sequence>
<accession>A0A0N5AV82</accession>
<dbReference type="GO" id="GO:0005524">
    <property type="term" value="F:ATP binding"/>
    <property type="evidence" value="ECO:0007669"/>
    <property type="project" value="UniProtKB-KW"/>
</dbReference>
<protein>
    <submittedName>
        <fullName evidence="10">AAA domain-containing protein</fullName>
    </submittedName>
</protein>
<dbReference type="GO" id="GO:0006281">
    <property type="term" value="P:DNA repair"/>
    <property type="evidence" value="ECO:0007669"/>
    <property type="project" value="InterPro"/>
</dbReference>
<dbReference type="AlphaFoldDB" id="A0A0N5AV82"/>
<reference evidence="10" key="1">
    <citation type="submission" date="2017-02" db="UniProtKB">
        <authorList>
            <consortium name="WormBaseParasite"/>
        </authorList>
    </citation>
    <scope>IDENTIFICATION</scope>
</reference>
<dbReference type="GO" id="GO:0003689">
    <property type="term" value="F:DNA clamp loader activity"/>
    <property type="evidence" value="ECO:0007669"/>
    <property type="project" value="TreeGrafter"/>
</dbReference>
<keyword evidence="4" id="KW-0227">DNA damage</keyword>
<dbReference type="SUPFAM" id="SSF52540">
    <property type="entry name" value="P-loop containing nucleoside triphosphate hydrolases"/>
    <property type="match status" value="1"/>
</dbReference>
<evidence type="ECO:0000256" key="5">
    <source>
        <dbReference type="ARBA" id="ARBA00022840"/>
    </source>
</evidence>
<dbReference type="GO" id="GO:0033314">
    <property type="term" value="P:mitotic DNA replication checkpoint signaling"/>
    <property type="evidence" value="ECO:0007669"/>
    <property type="project" value="TreeGrafter"/>
</dbReference>
<feature type="region of interest" description="Disordered" evidence="8">
    <location>
        <begin position="486"/>
        <end position="508"/>
    </location>
</feature>
<evidence type="ECO:0000313" key="10">
    <source>
        <dbReference type="WBParaSite" id="SMUV_0000879201-mRNA-1"/>
    </source>
</evidence>
<dbReference type="InterPro" id="IPR027417">
    <property type="entry name" value="P-loop_NTPase"/>
</dbReference>
<evidence type="ECO:0000256" key="7">
    <source>
        <dbReference type="ARBA" id="ARBA00023306"/>
    </source>
</evidence>
<comment type="similarity">
    <text evidence="2">Belongs to the rad17/RAD24 family.</text>
</comment>
<dbReference type="Pfam" id="PF03215">
    <property type="entry name" value="Rad17"/>
    <property type="match status" value="1"/>
</dbReference>
<evidence type="ECO:0000256" key="8">
    <source>
        <dbReference type="SAM" id="MobiDB-lite"/>
    </source>
</evidence>
<dbReference type="GO" id="GO:0003682">
    <property type="term" value="F:chromatin binding"/>
    <property type="evidence" value="ECO:0007669"/>
    <property type="project" value="TreeGrafter"/>
</dbReference>
<keyword evidence="3" id="KW-0547">Nucleotide-binding</keyword>
<keyword evidence="6" id="KW-0539">Nucleus</keyword>
<comment type="subcellular location">
    <subcellularLocation>
        <location evidence="1">Nucleus</location>
    </subcellularLocation>
</comment>
<keyword evidence="9" id="KW-1185">Reference proteome</keyword>
<evidence type="ECO:0000256" key="3">
    <source>
        <dbReference type="ARBA" id="ARBA00022741"/>
    </source>
</evidence>
<dbReference type="PANTHER" id="PTHR12172">
    <property type="entry name" value="CELL CYCLE CHECKPOINT PROTEIN RAD17"/>
    <property type="match status" value="1"/>
</dbReference>
<dbReference type="Gene3D" id="3.40.50.300">
    <property type="entry name" value="P-loop containing nucleotide triphosphate hydrolases"/>
    <property type="match status" value="1"/>
</dbReference>
<dbReference type="GO" id="GO:0000077">
    <property type="term" value="P:DNA damage checkpoint signaling"/>
    <property type="evidence" value="ECO:0007669"/>
    <property type="project" value="TreeGrafter"/>
</dbReference>
<keyword evidence="7" id="KW-0131">Cell cycle</keyword>
<feature type="compositionally biased region" description="Basic residues" evidence="8">
    <location>
        <begin position="264"/>
        <end position="279"/>
    </location>
</feature>
<proteinExistence type="inferred from homology"/>
<evidence type="ECO:0000313" key="9">
    <source>
        <dbReference type="Proteomes" id="UP000046393"/>
    </source>
</evidence>
<dbReference type="PANTHER" id="PTHR12172:SF1">
    <property type="entry name" value="P-LOOP CONTAINING NUCLEOSIDE TRIPHOSPHATE HYDROLASES SUPERFAMILY PROTEIN"/>
    <property type="match status" value="1"/>
</dbReference>
<dbReference type="STRING" id="451379.A0A0N5AV82"/>
<evidence type="ECO:0000256" key="4">
    <source>
        <dbReference type="ARBA" id="ARBA00022763"/>
    </source>
</evidence>
<keyword evidence="5" id="KW-0067">ATP-binding</keyword>
<dbReference type="InterPro" id="IPR004582">
    <property type="entry name" value="Checkpoint_prot_Rad17_Rad24"/>
</dbReference>
<dbReference type="Proteomes" id="UP000046393">
    <property type="component" value="Unplaced"/>
</dbReference>
<dbReference type="WBParaSite" id="SMUV_0000879201-mRNA-1">
    <property type="protein sequence ID" value="SMUV_0000879201-mRNA-1"/>
    <property type="gene ID" value="SMUV_0000879201"/>
</dbReference>
<evidence type="ECO:0000256" key="6">
    <source>
        <dbReference type="ARBA" id="ARBA00023242"/>
    </source>
</evidence>
<dbReference type="GO" id="GO:0005634">
    <property type="term" value="C:nucleus"/>
    <property type="evidence" value="ECO:0007669"/>
    <property type="project" value="UniProtKB-SubCell"/>
</dbReference>
<evidence type="ECO:0000256" key="1">
    <source>
        <dbReference type="ARBA" id="ARBA00004123"/>
    </source>
</evidence>
<organism evidence="9 10">
    <name type="scientific">Syphacia muris</name>
    <dbReference type="NCBI Taxonomy" id="451379"/>
    <lineage>
        <taxon>Eukaryota</taxon>
        <taxon>Metazoa</taxon>
        <taxon>Ecdysozoa</taxon>
        <taxon>Nematoda</taxon>
        <taxon>Chromadorea</taxon>
        <taxon>Rhabditida</taxon>
        <taxon>Spirurina</taxon>
        <taxon>Oxyuridomorpha</taxon>
        <taxon>Oxyuroidea</taxon>
        <taxon>Oxyuridae</taxon>
        <taxon>Syphacia</taxon>
    </lineage>
</organism>
<feature type="region of interest" description="Disordered" evidence="8">
    <location>
        <begin position="260"/>
        <end position="288"/>
    </location>
</feature>
<evidence type="ECO:0000256" key="2">
    <source>
        <dbReference type="ARBA" id="ARBA00006168"/>
    </source>
</evidence>